<dbReference type="AlphaFoldDB" id="A0A0F9ME89"/>
<evidence type="ECO:0000256" key="1">
    <source>
        <dbReference type="SAM" id="Coils"/>
    </source>
</evidence>
<protein>
    <submittedName>
        <fullName evidence="2">Uncharacterized protein</fullName>
    </submittedName>
</protein>
<organism evidence="2">
    <name type="scientific">marine sediment metagenome</name>
    <dbReference type="NCBI Taxonomy" id="412755"/>
    <lineage>
        <taxon>unclassified sequences</taxon>
        <taxon>metagenomes</taxon>
        <taxon>ecological metagenomes</taxon>
    </lineage>
</organism>
<comment type="caution">
    <text evidence="2">The sequence shown here is derived from an EMBL/GenBank/DDBJ whole genome shotgun (WGS) entry which is preliminary data.</text>
</comment>
<accession>A0A0F9ME89</accession>
<proteinExistence type="predicted"/>
<feature type="coiled-coil region" evidence="1">
    <location>
        <begin position="633"/>
        <end position="660"/>
    </location>
</feature>
<name>A0A0F9ME89_9ZZZZ</name>
<reference evidence="2" key="1">
    <citation type="journal article" date="2015" name="Nature">
        <title>Complex archaea that bridge the gap between prokaryotes and eukaryotes.</title>
        <authorList>
            <person name="Spang A."/>
            <person name="Saw J.H."/>
            <person name="Jorgensen S.L."/>
            <person name="Zaremba-Niedzwiedzka K."/>
            <person name="Martijn J."/>
            <person name="Lind A.E."/>
            <person name="van Eijk R."/>
            <person name="Schleper C."/>
            <person name="Guy L."/>
            <person name="Ettema T.J."/>
        </authorList>
    </citation>
    <scope>NUCLEOTIDE SEQUENCE</scope>
</reference>
<evidence type="ECO:0000313" key="2">
    <source>
        <dbReference type="EMBL" id="KKN04164.1"/>
    </source>
</evidence>
<dbReference type="EMBL" id="LAZR01004950">
    <property type="protein sequence ID" value="KKN04164.1"/>
    <property type="molecule type" value="Genomic_DNA"/>
</dbReference>
<sequence length="807" mass="94974">MGEGFMISGVKRKKTAIEGAFRFFQTVDLIISHFKREADKNKIFELISQESTFNDLLIATAAIHIYHSLGIRVHELLDLDKFSYDSTKNLEISEKKIIVEEVNSLLKDSLLLEVNLLNKIIDLENKFILFLIEERNVSLQEIQKNQMIKDIEIKIEQELQEIILNYPPFYFYDLLGDIIGLTNEVKKEILEESAAFKDISVELEKKLELEEKEDKLIELATLSRLINKLRLDFEFKSYKELQVEAMPVRMIKRKVIDYNFAYFPISVPGLNAFIIANNLKKDLIKKIEDGLKEKTNYDKFEKKILDYLKLEIIAKLKGNPNDFVYFLQSLNECNFDEIVYTLNKCGVYNILHLINVDEELSEKVKRNMIRYNIKKLDIVSLNDKSQNLIYLAKKAITQSNFQFNRNSLDNLEDFNEIDLINLINQDKIEYQDLFTFLEEKTGKSINVLREYIRKKEAIDNVFLNELSLKNYSHILFILEFEEIINKLAKDIFFYILSKILRQLSRIIELYLKVSNDRSLFLLTFKKIYGTTYSEEWIRIKLEELIIERITKRQEELVIVLNALDKPFLVNGFILARLKEISLKKAIIELKNKASPIYEGIAPLKLKPDLISPISYCISYDIVKRFEKFEESRISEVERIIVTKEKEKEEKAQKLREQQELSTLNWIERRITSSLMRINSPGINPNQLYWKDKDTKIVTDNIKLHSELKGDPIELIIQFFNFAIKKIKDLSSEIKLPDYEKIKIDVNNIVEKILIKRLGKSQTLEEKRDLLDGERYEIGNQIAIRIGRLLDKALYSKFKNKQRSSKSF</sequence>
<gene>
    <name evidence="2" type="ORF">LCGC14_1100200</name>
</gene>
<keyword evidence="1" id="KW-0175">Coiled coil</keyword>